<dbReference type="OrthoDB" id="5428863at2759"/>
<evidence type="ECO:0000313" key="4">
    <source>
        <dbReference type="Proteomes" id="UP000554235"/>
    </source>
</evidence>
<dbReference type="EMBL" id="JAADYS010002089">
    <property type="protein sequence ID" value="KAF4459782.1"/>
    <property type="molecule type" value="Genomic_DNA"/>
</dbReference>
<accession>A0A8H4PGD2</accession>
<evidence type="ECO:0000313" key="3">
    <source>
        <dbReference type="EMBL" id="KAF4459782.1"/>
    </source>
</evidence>
<feature type="compositionally biased region" description="Acidic residues" evidence="1">
    <location>
        <begin position="853"/>
        <end position="873"/>
    </location>
</feature>
<gene>
    <name evidence="3" type="ORF">FALBO_13456</name>
</gene>
<protein>
    <recommendedName>
        <fullName evidence="2">Heterokaryon incompatibility domain-containing protein</fullName>
    </recommendedName>
</protein>
<name>A0A8H4PGD2_9HYPO</name>
<reference evidence="3 4" key="1">
    <citation type="submission" date="2020-01" db="EMBL/GenBank/DDBJ databases">
        <title>Identification and distribution of gene clusters putatively required for synthesis of sphingolipid metabolism inhibitors in phylogenetically diverse species of the filamentous fungus Fusarium.</title>
        <authorList>
            <person name="Kim H.-S."/>
            <person name="Busman M."/>
            <person name="Brown D.W."/>
            <person name="Divon H."/>
            <person name="Uhlig S."/>
            <person name="Proctor R.H."/>
        </authorList>
    </citation>
    <scope>NUCLEOTIDE SEQUENCE [LARGE SCALE GENOMIC DNA]</scope>
    <source>
        <strain evidence="3 4">NRRL 20459</strain>
    </source>
</reference>
<feature type="region of interest" description="Disordered" evidence="1">
    <location>
        <begin position="823"/>
        <end position="873"/>
    </location>
</feature>
<dbReference type="Pfam" id="PF06985">
    <property type="entry name" value="HET"/>
    <property type="match status" value="1"/>
</dbReference>
<evidence type="ECO:0000259" key="2">
    <source>
        <dbReference type="Pfam" id="PF06985"/>
    </source>
</evidence>
<sequence length="903" mass="101115">MAFNAENLCEPCADLDIDKLFAGGYETPHLVLDLGNVPGEHLTSPCNLCRLVAEAVHRPYGNSDLMSFHDSCGMCGVAESTPPYQLFAVQVNPEKHRDAIGHSKWSQYEDAILSLDQVATGTVFSKSSKGKVNSQGESAPPKGEAVKGSFIALKVGKKGSGLIAYSGSIYPAFGDSAPARMLPQTTVDWALLRSFLRECRKRHNACSFMKGRLSYKGLRFIDCETRQLRQAMAGDKYVALSYVWGETDKRPQSESDFVDGKLREAPLVIEDAMKVVLRMKHRYLWVDRYCIPQGDEKVFQDHLSRMHYIYQGASFTIVAAVGTDSSFGLPGVSTRPRQVQPSATVDGRLLVGAVEPFLPTSNCKWNTRGWTYQEDHFSTRQLIFTSHQVSFHCLEGQQSEIFTSPAKCDAPKSLDFGDRTGSVWTHVARFSRRNLTYSHDALNALKATMNAFNSSLKEPTTHMWGIPYANTLNPLTTAKPAKGWHEPRKIVQMVESAHQVFGYGLAWAVSLDAESRRRQGFPTWSWASVAGHIDYPPLSWYGNRDGPAMDPDLSVSIEESNGQVVPVSVYLSNSSAPTDISRYLHVNGWSVRDALTLKMSEGMAKLAIPEEKYELTGAISLDRMSDGEETIKICDALCETVNSKKAWEAVIVWIAVEDMNDAKKPFIILLLKVDDSEHPHASVYERVGCIPALFLKKMPRNERRDGAAMIQLREKIPLMKWAADEIEQDRIAAQQEQEKRERARFEEEAETEAAWQAALKEGWDPSQEKHFRTKQRFEGHGSLCAWPFLRRSSISESEGEGENIAPVQPDKADLTHEEVNPLAEVTSDIDDTNEKKAGEPETLTLDEAKVDTEEQYESDSDDDGETTDSSDEGDYIVNLIVNRGRSKRMYIRLPIVRRTFIIR</sequence>
<feature type="domain" description="Heterokaryon incompatibility" evidence="2">
    <location>
        <begin position="237"/>
        <end position="374"/>
    </location>
</feature>
<comment type="caution">
    <text evidence="3">The sequence shown here is derived from an EMBL/GenBank/DDBJ whole genome shotgun (WGS) entry which is preliminary data.</text>
</comment>
<dbReference type="Proteomes" id="UP000554235">
    <property type="component" value="Unassembled WGS sequence"/>
</dbReference>
<dbReference type="InterPro" id="IPR010730">
    <property type="entry name" value="HET"/>
</dbReference>
<dbReference type="PANTHER" id="PTHR33112">
    <property type="entry name" value="DOMAIN PROTEIN, PUTATIVE-RELATED"/>
    <property type="match status" value="1"/>
</dbReference>
<dbReference type="AlphaFoldDB" id="A0A8H4PGD2"/>
<keyword evidence="4" id="KW-1185">Reference proteome</keyword>
<evidence type="ECO:0000256" key="1">
    <source>
        <dbReference type="SAM" id="MobiDB-lite"/>
    </source>
</evidence>
<organism evidence="3 4">
    <name type="scientific">Fusarium albosuccineum</name>
    <dbReference type="NCBI Taxonomy" id="1237068"/>
    <lineage>
        <taxon>Eukaryota</taxon>
        <taxon>Fungi</taxon>
        <taxon>Dikarya</taxon>
        <taxon>Ascomycota</taxon>
        <taxon>Pezizomycotina</taxon>
        <taxon>Sordariomycetes</taxon>
        <taxon>Hypocreomycetidae</taxon>
        <taxon>Hypocreales</taxon>
        <taxon>Nectriaceae</taxon>
        <taxon>Fusarium</taxon>
        <taxon>Fusarium decemcellulare species complex</taxon>
    </lineage>
</organism>
<proteinExistence type="predicted"/>
<dbReference type="PANTHER" id="PTHR33112:SF1">
    <property type="entry name" value="HETEROKARYON INCOMPATIBILITY DOMAIN-CONTAINING PROTEIN"/>
    <property type="match status" value="1"/>
</dbReference>